<dbReference type="Gene3D" id="1.20.1050.90">
    <property type="entry name" value="RecF/RecN/SMC, N-terminal domain"/>
    <property type="match status" value="1"/>
</dbReference>
<evidence type="ECO:0000256" key="4">
    <source>
        <dbReference type="ARBA" id="ARBA00022840"/>
    </source>
</evidence>
<evidence type="ECO:0000256" key="6">
    <source>
        <dbReference type="HAMAP-Rule" id="MF_00365"/>
    </source>
</evidence>
<organism evidence="8 9">
    <name type="scientific">Brumicola pallidula DSM 14239 = ACAM 615</name>
    <dbReference type="NCBI Taxonomy" id="1121922"/>
    <lineage>
        <taxon>Bacteria</taxon>
        <taxon>Pseudomonadati</taxon>
        <taxon>Pseudomonadota</taxon>
        <taxon>Gammaproteobacteria</taxon>
        <taxon>Alteromonadales</taxon>
        <taxon>Alteromonadaceae</taxon>
        <taxon>Brumicola</taxon>
    </lineage>
</organism>
<evidence type="ECO:0000313" key="8">
    <source>
        <dbReference type="EMBL" id="GAC26912.1"/>
    </source>
</evidence>
<dbReference type="GO" id="GO:0005524">
    <property type="term" value="F:ATP binding"/>
    <property type="evidence" value="ECO:0007669"/>
    <property type="project" value="UniProtKB-UniRule"/>
</dbReference>
<dbReference type="InterPro" id="IPR042174">
    <property type="entry name" value="RecF_2"/>
</dbReference>
<name>K6Z976_9ALTE</name>
<evidence type="ECO:0000256" key="2">
    <source>
        <dbReference type="ARBA" id="ARBA00022705"/>
    </source>
</evidence>
<keyword evidence="2 6" id="KW-0235">DNA replication</keyword>
<dbReference type="GO" id="GO:0009432">
    <property type="term" value="P:SOS response"/>
    <property type="evidence" value="ECO:0007669"/>
    <property type="project" value="UniProtKB-UniRule"/>
</dbReference>
<dbReference type="EMBL" id="BAEQ01000002">
    <property type="protein sequence ID" value="GAC26912.1"/>
    <property type="molecule type" value="Genomic_DNA"/>
</dbReference>
<gene>
    <name evidence="6 8" type="primary">recF</name>
    <name evidence="8" type="ORF">GPAL_0026</name>
</gene>
<evidence type="ECO:0000259" key="7">
    <source>
        <dbReference type="Pfam" id="PF02463"/>
    </source>
</evidence>
<comment type="similarity">
    <text evidence="6">Belongs to the RecF family.</text>
</comment>
<evidence type="ECO:0000256" key="3">
    <source>
        <dbReference type="ARBA" id="ARBA00022741"/>
    </source>
</evidence>
<dbReference type="InterPro" id="IPR001238">
    <property type="entry name" value="DNA-binding_RecF"/>
</dbReference>
<dbReference type="HAMAP" id="MF_00365">
    <property type="entry name" value="RecF"/>
    <property type="match status" value="1"/>
</dbReference>
<comment type="function">
    <text evidence="6">The RecF protein is involved in DNA metabolism; it is required for DNA replication and normal SOS inducibility. RecF binds preferentially to single-stranded, linear DNA. It also seems to bind ATP.</text>
</comment>
<dbReference type="GO" id="GO:0006260">
    <property type="term" value="P:DNA replication"/>
    <property type="evidence" value="ECO:0007669"/>
    <property type="project" value="UniProtKB-UniRule"/>
</dbReference>
<dbReference type="AlphaFoldDB" id="K6Z976"/>
<proteinExistence type="inferred from homology"/>
<dbReference type="PANTHER" id="PTHR32182">
    <property type="entry name" value="DNA REPLICATION AND REPAIR PROTEIN RECF"/>
    <property type="match status" value="1"/>
</dbReference>
<keyword evidence="6" id="KW-0742">SOS response</keyword>
<dbReference type="GO" id="GO:0005737">
    <property type="term" value="C:cytoplasm"/>
    <property type="evidence" value="ECO:0007669"/>
    <property type="project" value="UniProtKB-SubCell"/>
</dbReference>
<dbReference type="STRING" id="1121922.GCA_000428905_03666"/>
<dbReference type="NCBIfam" id="TIGR00611">
    <property type="entry name" value="recf"/>
    <property type="match status" value="1"/>
</dbReference>
<dbReference type="Gene3D" id="3.40.50.300">
    <property type="entry name" value="P-loop containing nucleotide triphosphate hydrolases"/>
    <property type="match status" value="1"/>
</dbReference>
<keyword evidence="6" id="KW-0227">DNA damage</keyword>
<accession>K6Z976</accession>
<dbReference type="InterPro" id="IPR027417">
    <property type="entry name" value="P-loop_NTPase"/>
</dbReference>
<dbReference type="GO" id="GO:0006302">
    <property type="term" value="P:double-strand break repair"/>
    <property type="evidence" value="ECO:0007669"/>
    <property type="project" value="TreeGrafter"/>
</dbReference>
<evidence type="ECO:0000256" key="1">
    <source>
        <dbReference type="ARBA" id="ARBA00022490"/>
    </source>
</evidence>
<sequence length="384" mass="43801">MSSCLCVYNYYQGQIVAFMHLSLVQLAQFRNFEHVAFSPCKSLNIIHGANGTGKSSILEAVHLLGFGRSFRTNRQSSIVKHGTDTATVFSRLVDEEGVEQRIGCSRNKSDGFEFSINGERTKKLSDVVRKIPMQIFTPQSSDLIIGQPMLRRRFVDWALFHVKHSYSDLMSAYSKTLSQRNALLRNHVNSGTAIDSQQFDYWSDSLCRYGNLISDARKSYLASINAEVVALYSQFIPEFKIELRYNTGWDRGMLFEESLRLKQSRDLQYGYTTVGPHKGDIKFTVNGLSASENLSRGQLRILVSILQIAQMKMFSALSDKSTIYLVDDIAAELDLKTREHFLDLILETNTQVFVTAIETSQFEFTNKYNDKKVFHVEHNQVNEE</sequence>
<feature type="domain" description="RecF/RecN/SMC N-terminal" evidence="7">
    <location>
        <begin position="21"/>
        <end position="368"/>
    </location>
</feature>
<evidence type="ECO:0000313" key="9">
    <source>
        <dbReference type="Proteomes" id="UP000006251"/>
    </source>
</evidence>
<comment type="caution">
    <text evidence="8">The sequence shown here is derived from an EMBL/GenBank/DDBJ whole genome shotgun (WGS) entry which is preliminary data.</text>
</comment>
<protein>
    <recommendedName>
        <fullName evidence="6">DNA replication and repair protein RecF</fullName>
    </recommendedName>
</protein>
<keyword evidence="1 6" id="KW-0963">Cytoplasm</keyword>
<keyword evidence="4 6" id="KW-0067">ATP-binding</keyword>
<dbReference type="InterPro" id="IPR003395">
    <property type="entry name" value="RecF/RecN/SMC_N"/>
</dbReference>
<dbReference type="GO" id="GO:0003697">
    <property type="term" value="F:single-stranded DNA binding"/>
    <property type="evidence" value="ECO:0007669"/>
    <property type="project" value="UniProtKB-UniRule"/>
</dbReference>
<evidence type="ECO:0000256" key="5">
    <source>
        <dbReference type="ARBA" id="ARBA00023125"/>
    </source>
</evidence>
<keyword evidence="3 6" id="KW-0547">Nucleotide-binding</keyword>
<dbReference type="SUPFAM" id="SSF52540">
    <property type="entry name" value="P-loop containing nucleoside triphosphate hydrolases"/>
    <property type="match status" value="1"/>
</dbReference>
<feature type="binding site" evidence="6">
    <location>
        <begin position="48"/>
        <end position="55"/>
    </location>
    <ligand>
        <name>ATP</name>
        <dbReference type="ChEBI" id="CHEBI:30616"/>
    </ligand>
</feature>
<reference evidence="9" key="1">
    <citation type="journal article" date="2014" name="Environ. Microbiol.">
        <title>Comparative genomics of the marine bacterial genus Glaciecola reveals the high degree of genomic diversity and genomic characteristic for cold adaptation.</title>
        <authorList>
            <person name="Qin Q.L."/>
            <person name="Xie B.B."/>
            <person name="Yu Y."/>
            <person name="Shu Y.L."/>
            <person name="Rong J.C."/>
            <person name="Zhang Y.J."/>
            <person name="Zhao D.L."/>
            <person name="Chen X.L."/>
            <person name="Zhang X.Y."/>
            <person name="Chen B."/>
            <person name="Zhou B.C."/>
            <person name="Zhang Y.Z."/>
        </authorList>
    </citation>
    <scope>NUCLEOTIDE SEQUENCE [LARGE SCALE GENOMIC DNA]</scope>
    <source>
        <strain evidence="9">ACAM 615</strain>
    </source>
</reference>
<keyword evidence="9" id="KW-1185">Reference proteome</keyword>
<dbReference type="GO" id="GO:0000731">
    <property type="term" value="P:DNA synthesis involved in DNA repair"/>
    <property type="evidence" value="ECO:0007669"/>
    <property type="project" value="TreeGrafter"/>
</dbReference>
<dbReference type="Pfam" id="PF02463">
    <property type="entry name" value="SMC_N"/>
    <property type="match status" value="1"/>
</dbReference>
<keyword evidence="5 6" id="KW-0238">DNA-binding</keyword>
<keyword evidence="6" id="KW-0234">DNA repair</keyword>
<dbReference type="Proteomes" id="UP000006251">
    <property type="component" value="Unassembled WGS sequence"/>
</dbReference>
<comment type="subcellular location">
    <subcellularLocation>
        <location evidence="6">Cytoplasm</location>
    </subcellularLocation>
</comment>
<dbReference type="PANTHER" id="PTHR32182:SF0">
    <property type="entry name" value="DNA REPLICATION AND REPAIR PROTEIN RECF"/>
    <property type="match status" value="1"/>
</dbReference>